<dbReference type="AlphaFoldDB" id="I5C6W8"/>
<protein>
    <submittedName>
        <fullName evidence="1">Uncharacterized protein</fullName>
    </submittedName>
</protein>
<dbReference type="Proteomes" id="UP000005551">
    <property type="component" value="Unassembled WGS sequence"/>
</dbReference>
<dbReference type="RefSeq" id="WP_009054103.1">
    <property type="nucleotide sequence ID" value="NZ_AJYA01000014.1"/>
</dbReference>
<sequence>MDLEVWKADRDGCKGERSAFVETIRPIKNDFLASDNQALIKTFGRPDRVELVDRSQNFFIYYLEPSPRCEGSEAEEEQVLKLIFRLNAYSRVSEVIITRLNPGD</sequence>
<gene>
    <name evidence="1" type="ORF">A3SI_06424</name>
</gene>
<reference evidence="1 2" key="1">
    <citation type="submission" date="2012-05" db="EMBL/GenBank/DDBJ databases">
        <title>Genome sequence of Nitritalea halalkaliphila LW7.</title>
        <authorList>
            <person name="Jangir P.K."/>
            <person name="Singh A."/>
            <person name="Shivaji S."/>
            <person name="Sharma R."/>
        </authorList>
    </citation>
    <scope>NUCLEOTIDE SEQUENCE [LARGE SCALE GENOMIC DNA]</scope>
    <source>
        <strain evidence="1 2">LW7</strain>
    </source>
</reference>
<dbReference type="EMBL" id="AJYA01000014">
    <property type="protein sequence ID" value="EIM77570.1"/>
    <property type="molecule type" value="Genomic_DNA"/>
</dbReference>
<evidence type="ECO:0000313" key="2">
    <source>
        <dbReference type="Proteomes" id="UP000005551"/>
    </source>
</evidence>
<dbReference type="PATRIC" id="fig|1189621.3.peg.1342"/>
<name>I5C6W8_9BACT</name>
<comment type="caution">
    <text evidence="1">The sequence shown here is derived from an EMBL/GenBank/DDBJ whole genome shotgun (WGS) entry which is preliminary data.</text>
</comment>
<evidence type="ECO:0000313" key="1">
    <source>
        <dbReference type="EMBL" id="EIM77570.1"/>
    </source>
</evidence>
<dbReference type="STRING" id="1189621.A3SI_06424"/>
<proteinExistence type="predicted"/>
<keyword evidence="2" id="KW-1185">Reference proteome</keyword>
<accession>I5C6W8</accession>
<organism evidence="1 2">
    <name type="scientific">Nitritalea halalkaliphila LW7</name>
    <dbReference type="NCBI Taxonomy" id="1189621"/>
    <lineage>
        <taxon>Bacteria</taxon>
        <taxon>Pseudomonadati</taxon>
        <taxon>Bacteroidota</taxon>
        <taxon>Cytophagia</taxon>
        <taxon>Cytophagales</taxon>
        <taxon>Cyclobacteriaceae</taxon>
        <taxon>Nitritalea</taxon>
    </lineage>
</organism>